<proteinExistence type="predicted"/>
<dbReference type="EMBL" id="CAADFS010000103">
    <property type="protein sequence ID" value="VFK50421.1"/>
    <property type="molecule type" value="Genomic_DNA"/>
</dbReference>
<dbReference type="EMBL" id="CAADFT010000091">
    <property type="protein sequence ID" value="VFK47697.1"/>
    <property type="molecule type" value="Genomic_DNA"/>
</dbReference>
<reference evidence="1" key="1">
    <citation type="submission" date="2019-02" db="EMBL/GenBank/DDBJ databases">
        <authorList>
            <person name="Gruber-Vodicka R. H."/>
            <person name="Seah K. B. B."/>
        </authorList>
    </citation>
    <scope>NUCLEOTIDE SEQUENCE</scope>
    <source>
        <strain evidence="2">BECK_BZ123</strain>
        <strain evidence="1">BECK_BZ125</strain>
    </source>
</reference>
<dbReference type="AlphaFoldDB" id="A0A450Z1Q6"/>
<organism evidence="1">
    <name type="scientific">Candidatus Kentrum sp. TC</name>
    <dbReference type="NCBI Taxonomy" id="2126339"/>
    <lineage>
        <taxon>Bacteria</taxon>
        <taxon>Pseudomonadati</taxon>
        <taxon>Pseudomonadota</taxon>
        <taxon>Gammaproteobacteria</taxon>
        <taxon>Candidatus Kentrum</taxon>
    </lineage>
</organism>
<evidence type="ECO:0000313" key="2">
    <source>
        <dbReference type="EMBL" id="VFK50421.1"/>
    </source>
</evidence>
<evidence type="ECO:0000313" key="1">
    <source>
        <dbReference type="EMBL" id="VFK47697.1"/>
    </source>
</evidence>
<gene>
    <name evidence="2" type="ORF">BECKTC1821D_GA0114238_11037</name>
    <name evidence="1" type="ORF">BECKTC1821E_GA0114239_10917</name>
</gene>
<accession>A0A450Z1Q6</accession>
<sequence>MENPKWLPSITFDTLRFTKRLTQAGAFPELAEAIAEAFKEASGEAEVATKSDIRALEFEALPLIEWVTYHRTA</sequence>
<protein>
    <submittedName>
        <fullName evidence="1">Uncharacterized protein</fullName>
    </submittedName>
</protein>
<name>A0A450Z1Q6_9GAMM</name>